<dbReference type="InterPro" id="IPR009081">
    <property type="entry name" value="PP-bd_ACP"/>
</dbReference>
<dbReference type="InterPro" id="IPR016039">
    <property type="entry name" value="Thiolase-like"/>
</dbReference>
<dbReference type="Pfam" id="PF13602">
    <property type="entry name" value="ADH_zinc_N_2"/>
    <property type="match status" value="1"/>
</dbReference>
<dbReference type="PROSITE" id="PS00606">
    <property type="entry name" value="KS3_1"/>
    <property type="match status" value="1"/>
</dbReference>
<dbReference type="SUPFAM" id="SSF53901">
    <property type="entry name" value="Thiolase-like"/>
    <property type="match status" value="1"/>
</dbReference>
<evidence type="ECO:0000256" key="6">
    <source>
        <dbReference type="SAM" id="MobiDB-lite"/>
    </source>
</evidence>
<keyword evidence="2" id="KW-0597">Phosphoprotein</keyword>
<evidence type="ECO:0000256" key="4">
    <source>
        <dbReference type="ARBA" id="ARBA00023268"/>
    </source>
</evidence>
<dbReference type="InterPro" id="IPR020807">
    <property type="entry name" value="PKS_DH"/>
</dbReference>
<dbReference type="PROSITE" id="PS50075">
    <property type="entry name" value="CARRIER"/>
    <property type="match status" value="1"/>
</dbReference>
<dbReference type="RefSeq" id="WP_394823177.1">
    <property type="nucleotide sequence ID" value="NZ_CP089984.1"/>
</dbReference>
<keyword evidence="11" id="KW-1185">Reference proteome</keyword>
<dbReference type="Pfam" id="PF22621">
    <property type="entry name" value="CurL-like_PKS_C"/>
    <property type="match status" value="1"/>
</dbReference>
<dbReference type="InterPro" id="IPR013968">
    <property type="entry name" value="PKS_KR"/>
</dbReference>
<dbReference type="InterPro" id="IPR001227">
    <property type="entry name" value="Ac_transferase_dom_sf"/>
</dbReference>
<name>A0ABZ2LRN0_9BACT</name>
<evidence type="ECO:0000259" key="8">
    <source>
        <dbReference type="PROSITE" id="PS52004"/>
    </source>
</evidence>
<dbReference type="CDD" id="cd05195">
    <property type="entry name" value="enoyl_red"/>
    <property type="match status" value="1"/>
</dbReference>
<dbReference type="InterPro" id="IPR018201">
    <property type="entry name" value="Ketoacyl_synth_AS"/>
</dbReference>
<organism evidence="10 11">
    <name type="scientific">Pendulispora albinea</name>
    <dbReference type="NCBI Taxonomy" id="2741071"/>
    <lineage>
        <taxon>Bacteria</taxon>
        <taxon>Pseudomonadati</taxon>
        <taxon>Myxococcota</taxon>
        <taxon>Myxococcia</taxon>
        <taxon>Myxococcales</taxon>
        <taxon>Sorangiineae</taxon>
        <taxon>Pendulisporaceae</taxon>
        <taxon>Pendulispora</taxon>
    </lineage>
</organism>
<feature type="domain" description="PKS/mFAS DH" evidence="9">
    <location>
        <begin position="951"/>
        <end position="1246"/>
    </location>
</feature>
<dbReference type="InterPro" id="IPR016035">
    <property type="entry name" value="Acyl_Trfase/lysoPLipase"/>
</dbReference>
<dbReference type="SUPFAM" id="SSF52151">
    <property type="entry name" value="FabD/lysophospholipase-like"/>
    <property type="match status" value="1"/>
</dbReference>
<dbReference type="Pfam" id="PF14765">
    <property type="entry name" value="PS-DH"/>
    <property type="match status" value="1"/>
</dbReference>
<proteinExistence type="predicted"/>
<dbReference type="PANTHER" id="PTHR43775">
    <property type="entry name" value="FATTY ACID SYNTHASE"/>
    <property type="match status" value="1"/>
</dbReference>
<evidence type="ECO:0000256" key="2">
    <source>
        <dbReference type="ARBA" id="ARBA00022553"/>
    </source>
</evidence>
<dbReference type="PROSITE" id="PS52019">
    <property type="entry name" value="PKS_MFAS_DH"/>
    <property type="match status" value="1"/>
</dbReference>
<dbReference type="Pfam" id="PF16197">
    <property type="entry name" value="KAsynt_C_assoc"/>
    <property type="match status" value="1"/>
</dbReference>
<dbReference type="SUPFAM" id="SSF47336">
    <property type="entry name" value="ACP-like"/>
    <property type="match status" value="1"/>
</dbReference>
<dbReference type="InterPro" id="IPR049551">
    <property type="entry name" value="PKS_DH_C"/>
</dbReference>
<accession>A0ABZ2LRN0</accession>
<dbReference type="Pfam" id="PF00550">
    <property type="entry name" value="PP-binding"/>
    <property type="match status" value="1"/>
</dbReference>
<feature type="region of interest" description="N-terminal hotdog fold" evidence="5">
    <location>
        <begin position="951"/>
        <end position="1084"/>
    </location>
</feature>
<dbReference type="Pfam" id="PF08240">
    <property type="entry name" value="ADH_N"/>
    <property type="match status" value="1"/>
</dbReference>
<dbReference type="SMART" id="SM00825">
    <property type="entry name" value="PKS_KS"/>
    <property type="match status" value="1"/>
</dbReference>
<dbReference type="InterPro" id="IPR020806">
    <property type="entry name" value="PKS_PP-bd"/>
</dbReference>
<feature type="active site" description="Proton acceptor; for dehydratase activity" evidence="5">
    <location>
        <position position="984"/>
    </location>
</feature>
<dbReference type="InterPro" id="IPR014031">
    <property type="entry name" value="Ketoacyl_synth_C"/>
</dbReference>
<dbReference type="InterPro" id="IPR016036">
    <property type="entry name" value="Malonyl_transacylase_ACP-bd"/>
</dbReference>
<dbReference type="InterPro" id="IPR020841">
    <property type="entry name" value="PKS_Beta-ketoAc_synthase_dom"/>
</dbReference>
<feature type="domain" description="Carrier" evidence="7">
    <location>
        <begin position="2107"/>
        <end position="2181"/>
    </location>
</feature>
<dbReference type="Gene3D" id="3.10.129.120">
    <property type="match status" value="1"/>
</dbReference>
<dbReference type="InterPro" id="IPR050091">
    <property type="entry name" value="PKS_NRPS_Biosynth_Enz"/>
</dbReference>
<dbReference type="SMART" id="SM00829">
    <property type="entry name" value="PKS_ER"/>
    <property type="match status" value="1"/>
</dbReference>
<dbReference type="SMART" id="SM00827">
    <property type="entry name" value="PKS_AT"/>
    <property type="match status" value="1"/>
</dbReference>
<feature type="region of interest" description="C-terminal hotdog fold" evidence="5">
    <location>
        <begin position="1101"/>
        <end position="1246"/>
    </location>
</feature>
<keyword evidence="4" id="KW-0511">Multifunctional enzyme</keyword>
<dbReference type="InterPro" id="IPR014030">
    <property type="entry name" value="Ketoacyl_synth_N"/>
</dbReference>
<feature type="active site" description="Proton donor; for dehydratase activity" evidence="5">
    <location>
        <position position="1160"/>
    </location>
</feature>
<dbReference type="CDD" id="cd00833">
    <property type="entry name" value="PKS"/>
    <property type="match status" value="1"/>
</dbReference>
<dbReference type="PANTHER" id="PTHR43775:SF37">
    <property type="entry name" value="SI:DKEY-61P9.11"/>
    <property type="match status" value="1"/>
</dbReference>
<dbReference type="PROSITE" id="PS52004">
    <property type="entry name" value="KS3_2"/>
    <property type="match status" value="1"/>
</dbReference>
<dbReference type="SMART" id="SM00823">
    <property type="entry name" value="PKS_PP"/>
    <property type="match status" value="1"/>
</dbReference>
<sequence length="2215" mass="235089">MNQDGQDHDNQARLKEALVAIKKLRAKVEAVERAKAEPIAVIGIGCRFPGRSNGPDAFWHLLEQGIDAMVDVPESRWNHADYYDPDPDAAGKIYVRQAGFIDDVDKFDASYFGISPREAAALDPQQRLVLEVASEALEHAGQDPAALANTPASVFIGVMGNDYSYLQIKKDNPKRIDPYTGTGYAWSFLAGRLSHALGLQGQSIVLDTACSSSLVGVHLACRSLRSGESSLAIAGGVNLMLAPEPTMIMCRLRALAPDGRCKTFDAAADGYGRGEGCGMIVLKRLSDAEAAGDRVLAVIRGTASNHDGPSAGLTVPNGRAQKDVIRRALADARVPPADVSYVEAHGTGTELGDPIELRALWAVLGEGRDEARRLRVGSVKTNFGHLEGAAGISGLIKLILSLHHKTIPAHLHLKNRSEHVAFRDLPIEIPTSSAPWDVALGKTRIGGVSSFGLSGTNAHIVVEEAAARPALAGPVLASAEGEERAWLVPVSAKTADALRARARSWGEWLARGADADADAGAGADAAMGAGVALSDVAYTASRRRAVHEHRLAVVASTRGELVERLGAFAAGEAREGVAWAVASGRAPKVVFVYPGQGSQWVGMGQELRAREPVFREALEACAKAMGPYLDGSLLEELGAPEEKYHLTRIDRVQPMLFAMQVSLTALWRAWGVEPDAVMGHSMGEVAAAYVAGALSLEDAARVICERSKLVTRAAGRGGMALTELSLSEAKVAIAKYGERVSIAASNSPRSTVLSGEKEALEEILRELGERGVFARWVRVDFASHSAQMDPLRGELLERLRGIRPKAGTVAIHSTLLGRVIDGSEMDAKYWGDNLREPVLLARMVGRQLEEEEGTVFVEVSAHPILTTDVEACGAKAVQPTLRRHTPERASMLGTLGALWSAGSAIDWSRQHPKAGQVVDLPTYPWQRQRYWMEDGKRHGGTSARAFGTSAHPLLGDAFSSSSAPGTRFWEIDLDVERLPWLSDHRVEGAMVVPAAAYAEMVLAAADEGFGARTPTLLDVAFVRPLFVSERAPARVQLVLAREAGHLASFQIASKVAPASSSPSTSDETWTVHAKGLVRLDAGPGEEPAHAASWDPIRARCTDTVPTEAHYEAMRARGLDYGPSFQGLARIARRDGEALGRVELPPAADPSAFTLHPALLDACFQTLGAAAPSALVADGDAYLPVAIARMRSAARARGPLMVHATVDPTNPNSATFRGDLRLYDEEGHLVAEVLGLTAKRLDGSRSDVSRWFYELAFRPAPAADQAPAIHGTWAILEDSTGVGRTLAARLEARGAAVERIAPDAHLTFHHAHGAPDHVVYLGALDAPKPDGASLAWLHAAEALGPARVLDLVKRFAGTTTRLFIVTRGAQSAGDEPTALPARTPLTGPIAPTAIEQAAVWGFCRSARLEHPELRITCIDLDPRADASEQLERELLASDREPEIALRDGKRYAARLVRSDISPPLASPTRAGTSVHEDEPLTPAGHRAYRLEIDAPGVLDRMKLREMGRRPPGPGEVEIRTHAAGLNFLDVLGAMGMRPDLDPAGGVRLGGELAGTIVAVGEGETAFRIGDEVLAIGPNAFASHVTTRAELVAHKPKHLTFEQAAALPVAFLTAHYALNVVGRLRKGERVLIHSASGGTGLAAMALARCAGAEILATAGTHEKREYLRTLGAAHVFDSRSLAFAEGVRAATGGRGVDVVLNSLAGEAVPASLACLAPYGRFLEIGKRDIYDNSKLGLLPFQKNLTYAAIDLARMFLERPALCGDLLREIVAWMEADTLRPLPTNARPITRAADAFQDMAQARHTGKLVLTVGDPATAIAPFQGAVRSDGTYLVTGGLGGLGLVVAASLAARGAQRVLLVGRSAPSDAAAAAIAALEARGVRAIVGSVDVSDRGALASFLAASSDPARPLRGVVHAAAVLDDAVVRTLDAARLRRVAAPKADGAWNLHVLTLDQPLDFFVSFSSVAGVLGSPGQANYAAANAFLDALAHHRRALGYAAQSLDWGPFAEVGLAAASSNRGARLASKGFSSITPSRGMEAFEEAHGKGVQRIVMPLDLARLRREDPRVLDHPLLAVLAAEREGAADAMAGARPRTALREAVRAASGIDARRELIETHLREQIARTLRVAPSKLEVAHPLKGKGIDSLMAMELKNRIEAELGVALPVVKFLAGPSVAELAADLLERFAAEDALDLVLELEPNGAAEKAGEGASEDMEIVRL</sequence>
<evidence type="ECO:0000313" key="11">
    <source>
        <dbReference type="Proteomes" id="UP001370348"/>
    </source>
</evidence>
<dbReference type="Gene3D" id="3.30.70.3290">
    <property type="match status" value="1"/>
</dbReference>
<dbReference type="InterPro" id="IPR011032">
    <property type="entry name" value="GroES-like_sf"/>
</dbReference>
<evidence type="ECO:0000313" key="10">
    <source>
        <dbReference type="EMBL" id="WXB13563.1"/>
    </source>
</evidence>
<dbReference type="SUPFAM" id="SSF55048">
    <property type="entry name" value="Probable ACP-binding domain of malonyl-CoA ACP transacylase"/>
    <property type="match status" value="1"/>
</dbReference>
<dbReference type="SUPFAM" id="SSF50129">
    <property type="entry name" value="GroES-like"/>
    <property type="match status" value="1"/>
</dbReference>
<dbReference type="SUPFAM" id="SSF51735">
    <property type="entry name" value="NAD(P)-binding Rossmann-fold domains"/>
    <property type="match status" value="3"/>
</dbReference>
<feature type="region of interest" description="Disordered" evidence="6">
    <location>
        <begin position="1460"/>
        <end position="1484"/>
    </location>
</feature>
<dbReference type="Pfam" id="PF00109">
    <property type="entry name" value="ketoacyl-synt"/>
    <property type="match status" value="1"/>
</dbReference>
<dbReference type="InterPro" id="IPR020843">
    <property type="entry name" value="ER"/>
</dbReference>
<dbReference type="Gene3D" id="3.10.129.10">
    <property type="entry name" value="Hotdog Thioesterase"/>
    <property type="match status" value="1"/>
</dbReference>
<keyword evidence="3" id="KW-0808">Transferase</keyword>
<gene>
    <name evidence="10" type="ORF">LZC94_37700</name>
</gene>
<reference evidence="10 11" key="1">
    <citation type="submission" date="2021-12" db="EMBL/GenBank/DDBJ databases">
        <title>Discovery of the Pendulisporaceae a myxobacterial family with distinct sporulation behavior and unique specialized metabolism.</title>
        <authorList>
            <person name="Garcia R."/>
            <person name="Popoff A."/>
            <person name="Bader C.D."/>
            <person name="Loehr J."/>
            <person name="Walesch S."/>
            <person name="Walt C."/>
            <person name="Boldt J."/>
            <person name="Bunk B."/>
            <person name="Haeckl F.J.F.P.J."/>
            <person name="Gunesch A.P."/>
            <person name="Birkelbach J."/>
            <person name="Nuebel U."/>
            <person name="Pietschmann T."/>
            <person name="Bach T."/>
            <person name="Mueller R."/>
        </authorList>
    </citation>
    <scope>NUCLEOTIDE SEQUENCE [LARGE SCALE GENOMIC DNA]</scope>
    <source>
        <strain evidence="10 11">MSr11954</strain>
    </source>
</reference>
<dbReference type="InterPro" id="IPR057326">
    <property type="entry name" value="KR_dom"/>
</dbReference>
<dbReference type="Gene3D" id="3.40.366.10">
    <property type="entry name" value="Malonyl-Coenzyme A Acyl Carrier Protein, domain 2"/>
    <property type="match status" value="1"/>
</dbReference>
<evidence type="ECO:0000259" key="9">
    <source>
        <dbReference type="PROSITE" id="PS52019"/>
    </source>
</evidence>
<evidence type="ECO:0000256" key="5">
    <source>
        <dbReference type="PROSITE-ProRule" id="PRU01363"/>
    </source>
</evidence>
<evidence type="ECO:0000256" key="1">
    <source>
        <dbReference type="ARBA" id="ARBA00022450"/>
    </source>
</evidence>
<dbReference type="InterPro" id="IPR032821">
    <property type="entry name" value="PKS_assoc"/>
</dbReference>
<protein>
    <submittedName>
        <fullName evidence="10">Type I polyketide synthase</fullName>
    </submittedName>
</protein>
<dbReference type="InterPro" id="IPR036736">
    <property type="entry name" value="ACP-like_sf"/>
</dbReference>
<dbReference type="InterPro" id="IPR049900">
    <property type="entry name" value="PKS_mFAS_DH"/>
</dbReference>
<dbReference type="InterPro" id="IPR049552">
    <property type="entry name" value="PKS_DH_N"/>
</dbReference>
<dbReference type="SMART" id="SM00822">
    <property type="entry name" value="PKS_KR"/>
    <property type="match status" value="1"/>
</dbReference>
<dbReference type="Gene3D" id="3.90.180.10">
    <property type="entry name" value="Medium-chain alcohol dehydrogenases, catalytic domain"/>
    <property type="match status" value="1"/>
</dbReference>
<dbReference type="Pfam" id="PF21089">
    <property type="entry name" value="PKS_DH_N"/>
    <property type="match status" value="1"/>
</dbReference>
<keyword evidence="1" id="KW-0596">Phosphopantetheine</keyword>
<dbReference type="Gene3D" id="3.40.50.720">
    <property type="entry name" value="NAD(P)-binding Rossmann-like Domain"/>
    <property type="match status" value="3"/>
</dbReference>
<dbReference type="Pfam" id="PF02801">
    <property type="entry name" value="Ketoacyl-synt_C"/>
    <property type="match status" value="1"/>
</dbReference>
<dbReference type="Proteomes" id="UP001370348">
    <property type="component" value="Chromosome"/>
</dbReference>
<feature type="domain" description="Ketosynthase family 3 (KS3)" evidence="8">
    <location>
        <begin position="36"/>
        <end position="464"/>
    </location>
</feature>
<dbReference type="Pfam" id="PF08659">
    <property type="entry name" value="KR"/>
    <property type="match status" value="1"/>
</dbReference>
<evidence type="ECO:0000259" key="7">
    <source>
        <dbReference type="PROSITE" id="PS50075"/>
    </source>
</evidence>
<dbReference type="InterPro" id="IPR013154">
    <property type="entry name" value="ADH-like_N"/>
</dbReference>
<dbReference type="Gene3D" id="1.10.1200.10">
    <property type="entry name" value="ACP-like"/>
    <property type="match status" value="1"/>
</dbReference>
<dbReference type="Pfam" id="PF00698">
    <property type="entry name" value="Acyl_transf_1"/>
    <property type="match status" value="1"/>
</dbReference>
<dbReference type="SMART" id="SM00826">
    <property type="entry name" value="PKS_DH"/>
    <property type="match status" value="1"/>
</dbReference>
<evidence type="ECO:0000256" key="3">
    <source>
        <dbReference type="ARBA" id="ARBA00022679"/>
    </source>
</evidence>
<dbReference type="Gene3D" id="3.40.47.10">
    <property type="match status" value="1"/>
</dbReference>
<dbReference type="EMBL" id="CP089984">
    <property type="protein sequence ID" value="WXB13563.1"/>
    <property type="molecule type" value="Genomic_DNA"/>
</dbReference>
<dbReference type="InterPro" id="IPR014043">
    <property type="entry name" value="Acyl_transferase_dom"/>
</dbReference>
<dbReference type="InterPro" id="IPR036291">
    <property type="entry name" value="NAD(P)-bd_dom_sf"/>
</dbReference>